<dbReference type="SUPFAM" id="SSF53633">
    <property type="entry name" value="Carbamate kinase-like"/>
    <property type="match status" value="1"/>
</dbReference>
<evidence type="ECO:0000256" key="8">
    <source>
        <dbReference type="ARBA" id="ARBA00048141"/>
    </source>
</evidence>
<evidence type="ECO:0000313" key="11">
    <source>
        <dbReference type="EMBL" id="SJZ31449.1"/>
    </source>
</evidence>
<sequence length="289" mass="31391">MNDVIKKADVLVEALPYMRKFQGKTIVIKYGGNAMVNNKIKESVLEDITLLKYVGVNPVIVHGGGPVISETLDKFEIESEFYQGLRITTKEIMEIVEMVLVGKINKEIVSLANKFGSKAIGVCGKDGNLIEADDYELNSKNEVDLGYVGQVKEINSEILDKLIVDNFLPIVAPIGAGENGESYNINADLVAGHLAAALNADKLILLTNVEGILGDKNNNSSLISSLTIDEAKIMMNDKRIAGGMIPKVNSCINALENGVRRTHILDGRVPHALLLEIFTDRGIGTMVTK</sequence>
<dbReference type="AlphaFoldDB" id="A0A1T4JMM9"/>
<name>A0A1T4JMM9_9FIRM</name>
<dbReference type="GO" id="GO:0005524">
    <property type="term" value="F:ATP binding"/>
    <property type="evidence" value="ECO:0007669"/>
    <property type="project" value="UniProtKB-UniRule"/>
</dbReference>
<keyword evidence="4 9" id="KW-0808">Transferase</keyword>
<feature type="binding site" evidence="9">
    <location>
        <begin position="64"/>
        <end position="65"/>
    </location>
    <ligand>
        <name>substrate</name>
    </ligand>
</feature>
<keyword evidence="7 9" id="KW-0067">ATP-binding</keyword>
<keyword evidence="3 9" id="KW-0028">Amino-acid biosynthesis</keyword>
<dbReference type="InterPro" id="IPR041727">
    <property type="entry name" value="NAGK-C"/>
</dbReference>
<dbReference type="GO" id="GO:0042450">
    <property type="term" value="P:L-arginine biosynthetic process via ornithine"/>
    <property type="evidence" value="ECO:0007669"/>
    <property type="project" value="UniProtKB-UniRule"/>
</dbReference>
<dbReference type="InterPro" id="IPR004662">
    <property type="entry name" value="AcgluKinase_fam"/>
</dbReference>
<dbReference type="Proteomes" id="UP000190625">
    <property type="component" value="Unassembled WGS sequence"/>
</dbReference>
<dbReference type="RefSeq" id="WP_200806386.1">
    <property type="nucleotide sequence ID" value="NZ_FUWM01000003.1"/>
</dbReference>
<protein>
    <recommendedName>
        <fullName evidence="9">Acetylglutamate kinase</fullName>
        <ecNumber evidence="9">2.7.2.8</ecNumber>
    </recommendedName>
    <alternativeName>
        <fullName evidence="9">N-acetyl-L-glutamate 5-phosphotransferase</fullName>
    </alternativeName>
    <alternativeName>
        <fullName evidence="9">NAG kinase</fullName>
        <shortName evidence="9">NAGK</shortName>
    </alternativeName>
</protein>
<dbReference type="Pfam" id="PF00696">
    <property type="entry name" value="AA_kinase"/>
    <property type="match status" value="1"/>
</dbReference>
<proteinExistence type="inferred from homology"/>
<evidence type="ECO:0000256" key="3">
    <source>
        <dbReference type="ARBA" id="ARBA00022605"/>
    </source>
</evidence>
<dbReference type="InterPro" id="IPR001048">
    <property type="entry name" value="Asp/Glu/Uridylate_kinase"/>
</dbReference>
<evidence type="ECO:0000256" key="9">
    <source>
        <dbReference type="HAMAP-Rule" id="MF_00082"/>
    </source>
</evidence>
<keyword evidence="9" id="KW-0963">Cytoplasm</keyword>
<dbReference type="PANTHER" id="PTHR23342:SF0">
    <property type="entry name" value="N-ACETYLGLUTAMATE SYNTHASE, MITOCHONDRIAL"/>
    <property type="match status" value="1"/>
</dbReference>
<feature type="domain" description="Aspartate/glutamate/uridylate kinase" evidence="10">
    <location>
        <begin position="24"/>
        <end position="266"/>
    </location>
</feature>
<evidence type="ECO:0000256" key="6">
    <source>
        <dbReference type="ARBA" id="ARBA00022777"/>
    </source>
</evidence>
<organism evidence="11 12">
    <name type="scientific">Selenihalanaerobacter shriftii</name>
    <dbReference type="NCBI Taxonomy" id="142842"/>
    <lineage>
        <taxon>Bacteria</taxon>
        <taxon>Bacillati</taxon>
        <taxon>Bacillota</taxon>
        <taxon>Clostridia</taxon>
        <taxon>Halanaerobiales</taxon>
        <taxon>Halobacteroidaceae</taxon>
        <taxon>Selenihalanaerobacter</taxon>
    </lineage>
</organism>
<feature type="binding site" evidence="9">
    <location>
        <position position="184"/>
    </location>
    <ligand>
        <name>substrate</name>
    </ligand>
</feature>
<keyword evidence="12" id="KW-1185">Reference proteome</keyword>
<dbReference type="InterPro" id="IPR036393">
    <property type="entry name" value="AceGlu_kinase-like_sf"/>
</dbReference>
<keyword evidence="6 9" id="KW-0418">Kinase</keyword>
<comment type="similarity">
    <text evidence="9">Belongs to the acetylglutamate kinase family. ArgB subfamily.</text>
</comment>
<dbReference type="NCBIfam" id="TIGR00761">
    <property type="entry name" value="argB"/>
    <property type="match status" value="1"/>
</dbReference>
<evidence type="ECO:0000256" key="5">
    <source>
        <dbReference type="ARBA" id="ARBA00022741"/>
    </source>
</evidence>
<comment type="subcellular location">
    <subcellularLocation>
        <location evidence="9">Cytoplasm</location>
    </subcellularLocation>
</comment>
<gene>
    <name evidence="9" type="primary">argB</name>
    <name evidence="11" type="ORF">SAMN02745118_00225</name>
</gene>
<comment type="function">
    <text evidence="9">Catalyzes the ATP-dependent phosphorylation of N-acetyl-L-glutamate.</text>
</comment>
<feature type="site" description="Transition state stabilizer" evidence="9">
    <location>
        <position position="29"/>
    </location>
</feature>
<dbReference type="GO" id="GO:0003991">
    <property type="term" value="F:acetylglutamate kinase activity"/>
    <property type="evidence" value="ECO:0007669"/>
    <property type="project" value="UniProtKB-UniRule"/>
</dbReference>
<dbReference type="InterPro" id="IPR037528">
    <property type="entry name" value="ArgB"/>
</dbReference>
<dbReference type="CDD" id="cd04250">
    <property type="entry name" value="AAK_NAGK-C"/>
    <property type="match status" value="1"/>
</dbReference>
<dbReference type="HAMAP" id="MF_00082">
    <property type="entry name" value="ArgB"/>
    <property type="match status" value="1"/>
</dbReference>
<evidence type="ECO:0000256" key="1">
    <source>
        <dbReference type="ARBA" id="ARBA00004828"/>
    </source>
</evidence>
<evidence type="ECO:0000259" key="10">
    <source>
        <dbReference type="Pfam" id="PF00696"/>
    </source>
</evidence>
<keyword evidence="2 9" id="KW-0055">Arginine biosynthesis</keyword>
<dbReference type="FunFam" id="3.40.1160.10:FF:000004">
    <property type="entry name" value="Acetylglutamate kinase"/>
    <property type="match status" value="1"/>
</dbReference>
<comment type="pathway">
    <text evidence="1 9">Amino-acid biosynthesis; L-arginine biosynthesis; N(2)-acetyl-L-ornithine from L-glutamate: step 2/4.</text>
</comment>
<dbReference type="PANTHER" id="PTHR23342">
    <property type="entry name" value="N-ACETYLGLUTAMATE SYNTHASE"/>
    <property type="match status" value="1"/>
</dbReference>
<dbReference type="GO" id="GO:0005737">
    <property type="term" value="C:cytoplasm"/>
    <property type="evidence" value="ECO:0007669"/>
    <property type="project" value="UniProtKB-SubCell"/>
</dbReference>
<dbReference type="UniPathway" id="UPA00068">
    <property type="reaction ID" value="UER00107"/>
</dbReference>
<evidence type="ECO:0000256" key="4">
    <source>
        <dbReference type="ARBA" id="ARBA00022679"/>
    </source>
</evidence>
<dbReference type="STRING" id="142842.SAMN02745118_00225"/>
<feature type="binding site" evidence="9">
    <location>
        <position position="86"/>
    </location>
    <ligand>
        <name>substrate</name>
    </ligand>
</feature>
<dbReference type="PIRSF" id="PIRSF000728">
    <property type="entry name" value="NAGK"/>
    <property type="match status" value="1"/>
</dbReference>
<evidence type="ECO:0000256" key="7">
    <source>
        <dbReference type="ARBA" id="ARBA00022840"/>
    </source>
</evidence>
<evidence type="ECO:0000256" key="2">
    <source>
        <dbReference type="ARBA" id="ARBA00022571"/>
    </source>
</evidence>
<accession>A0A1T4JMM9</accession>
<dbReference type="EC" id="2.7.2.8" evidence="9"/>
<dbReference type="Gene3D" id="3.40.1160.10">
    <property type="entry name" value="Acetylglutamate kinase-like"/>
    <property type="match status" value="1"/>
</dbReference>
<keyword evidence="5 9" id="KW-0547">Nucleotide-binding</keyword>
<reference evidence="12" key="1">
    <citation type="submission" date="2017-02" db="EMBL/GenBank/DDBJ databases">
        <authorList>
            <person name="Varghese N."/>
            <person name="Submissions S."/>
        </authorList>
    </citation>
    <scope>NUCLEOTIDE SEQUENCE [LARGE SCALE GENOMIC DNA]</scope>
    <source>
        <strain evidence="12">ATCC BAA-73</strain>
    </source>
</reference>
<feature type="site" description="Transition state stabilizer" evidence="9">
    <location>
        <position position="247"/>
    </location>
</feature>
<dbReference type="EMBL" id="FUWM01000003">
    <property type="protein sequence ID" value="SJZ31449.1"/>
    <property type="molecule type" value="Genomic_DNA"/>
</dbReference>
<comment type="catalytic activity">
    <reaction evidence="8 9">
        <text>N-acetyl-L-glutamate + ATP = N-acetyl-L-glutamyl 5-phosphate + ADP</text>
        <dbReference type="Rhea" id="RHEA:14629"/>
        <dbReference type="ChEBI" id="CHEBI:30616"/>
        <dbReference type="ChEBI" id="CHEBI:44337"/>
        <dbReference type="ChEBI" id="CHEBI:57936"/>
        <dbReference type="ChEBI" id="CHEBI:456216"/>
        <dbReference type="EC" id="2.7.2.8"/>
    </reaction>
</comment>
<evidence type="ECO:0000313" key="12">
    <source>
        <dbReference type="Proteomes" id="UP000190625"/>
    </source>
</evidence>